<evidence type="ECO:0008006" key="5">
    <source>
        <dbReference type="Google" id="ProtNLM"/>
    </source>
</evidence>
<dbReference type="RefSeq" id="WP_204948780.1">
    <property type="nucleotide sequence ID" value="NZ_BSFF01000002.1"/>
</dbReference>
<protein>
    <recommendedName>
        <fullName evidence="5">DUF1963 domain-containing protein</fullName>
    </recommendedName>
</protein>
<reference evidence="1" key="3">
    <citation type="submission" date="2023-01" db="EMBL/GenBank/DDBJ databases">
        <authorList>
            <person name="Sun Q."/>
            <person name="Evtushenko L."/>
        </authorList>
    </citation>
    <scope>NUCLEOTIDE SEQUENCE</scope>
    <source>
        <strain evidence="1">VKM B-1606</strain>
    </source>
</reference>
<dbReference type="SUPFAM" id="SSF103032">
    <property type="entry name" value="Hypothetical protein YwqG"/>
    <property type="match status" value="1"/>
</dbReference>
<evidence type="ECO:0000313" key="3">
    <source>
        <dbReference type="Proteomes" id="UP000758856"/>
    </source>
</evidence>
<dbReference type="Gene3D" id="2.30.320.10">
    <property type="entry name" value="YwqG-like"/>
    <property type="match status" value="1"/>
</dbReference>
<comment type="caution">
    <text evidence="1">The sequence shown here is derived from an EMBL/GenBank/DDBJ whole genome shotgun (WGS) entry which is preliminary data.</text>
</comment>
<gene>
    <name evidence="1" type="ORF">GCM10008170_16520</name>
    <name evidence="2" type="ORF">JOD31_000552</name>
</gene>
<dbReference type="InterPro" id="IPR035948">
    <property type="entry name" value="YwqG-like_sf"/>
</dbReference>
<organism evidence="1 4">
    <name type="scientific">Methylopila capsulata</name>
    <dbReference type="NCBI Taxonomy" id="61654"/>
    <lineage>
        <taxon>Bacteria</taxon>
        <taxon>Pseudomonadati</taxon>
        <taxon>Pseudomonadota</taxon>
        <taxon>Alphaproteobacteria</taxon>
        <taxon>Hyphomicrobiales</taxon>
        <taxon>Methylopilaceae</taxon>
        <taxon>Methylopila</taxon>
    </lineage>
</organism>
<dbReference type="AlphaFoldDB" id="A0A9W6MRV0"/>
<sequence length="513" mass="54136">MATAACPEFTVEISDRFQVVRVIGTSIGARCAPETDTSPQMSIWTDPADTGSIAKALTDITQDLGEIVERRPIAIAGLEGEFVHCLDELKDWETNAKIPWRRMRVMAAGLSAGGRLHATAMCTNDDLPEVAAAFLRMLESFVVTATGTAATAARQAGDEEVDAMLQAAMARLDAAAKAVSAEAKASTDAGVAPPAADVETRFAAALRSAGLAALHGRVRPLATPALLLIEDGPDDPGATGLTRVGGGPDLAEDAIWPRDESGLHLNFLAQLDLAALPRDDAGFPALPADGLLSFFSGADLHDGLVLLTPAGTRLRRHDLPDDAEEIAVSAARMRVWSSDLGRFRLTATEADGLTGETEPDGRVRFLRDGAPVIALASEYEICATPQRLRIEPTLCVPAEDERYAAAGVDDPFALWRAIEDGMAVGDGPQHQMFGLQAFDMGAASPVGRAVAHARTAGWTELAAPDGWFTLLALRSGGGAGFEFWDHGGVVFMAHRDDLARGDVSRVVMLVESA</sequence>
<proteinExistence type="predicted"/>
<dbReference type="InterPro" id="IPR015315">
    <property type="entry name" value="DUF1963"/>
</dbReference>
<evidence type="ECO:0000313" key="4">
    <source>
        <dbReference type="Proteomes" id="UP001143400"/>
    </source>
</evidence>
<reference evidence="1" key="1">
    <citation type="journal article" date="2014" name="Int. J. Syst. Evol. Microbiol.">
        <title>Complete genome sequence of Corynebacterium casei LMG S-19264T (=DSM 44701T), isolated from a smear-ripened cheese.</title>
        <authorList>
            <consortium name="US DOE Joint Genome Institute (JGI-PGF)"/>
            <person name="Walter F."/>
            <person name="Albersmeier A."/>
            <person name="Kalinowski J."/>
            <person name="Ruckert C."/>
        </authorList>
    </citation>
    <scope>NUCLEOTIDE SEQUENCE</scope>
    <source>
        <strain evidence="1">VKM B-1606</strain>
    </source>
</reference>
<keyword evidence="3" id="KW-1185">Reference proteome</keyword>
<reference evidence="2 3" key="2">
    <citation type="submission" date="2021-01" db="EMBL/GenBank/DDBJ databases">
        <title>Genomic Encyclopedia of Type Strains, Phase IV (KMG-IV): sequencing the most valuable type-strain genomes for metagenomic binning, comparative biology and taxonomic classification.</title>
        <authorList>
            <person name="Goeker M."/>
        </authorList>
    </citation>
    <scope>NUCLEOTIDE SEQUENCE [LARGE SCALE GENOMIC DNA]</scope>
    <source>
        <strain evidence="2 3">DSM 6130</strain>
    </source>
</reference>
<evidence type="ECO:0000313" key="1">
    <source>
        <dbReference type="EMBL" id="GLK55633.1"/>
    </source>
</evidence>
<dbReference type="Pfam" id="PF09234">
    <property type="entry name" value="DUF1963"/>
    <property type="match status" value="1"/>
</dbReference>
<dbReference type="EMBL" id="JAFBCY010000001">
    <property type="protein sequence ID" value="MBM7850340.1"/>
    <property type="molecule type" value="Genomic_DNA"/>
</dbReference>
<accession>A0A9W6MRV0</accession>
<dbReference type="Proteomes" id="UP001143400">
    <property type="component" value="Unassembled WGS sequence"/>
</dbReference>
<dbReference type="Proteomes" id="UP000758856">
    <property type="component" value="Unassembled WGS sequence"/>
</dbReference>
<dbReference type="EMBL" id="BSFF01000002">
    <property type="protein sequence ID" value="GLK55633.1"/>
    <property type="molecule type" value="Genomic_DNA"/>
</dbReference>
<name>A0A9W6MRV0_9HYPH</name>
<evidence type="ECO:0000313" key="2">
    <source>
        <dbReference type="EMBL" id="MBM7850340.1"/>
    </source>
</evidence>